<protein>
    <submittedName>
        <fullName evidence="1">Uncharacterized protein</fullName>
    </submittedName>
</protein>
<evidence type="ECO:0000313" key="1">
    <source>
        <dbReference type="EMBL" id="MFC7328113.1"/>
    </source>
</evidence>
<name>A0ABW2KDU3_9ACTN</name>
<accession>A0ABW2KDU3</accession>
<organism evidence="1 2">
    <name type="scientific">Marinactinospora rubrisoli</name>
    <dbReference type="NCBI Taxonomy" id="2715399"/>
    <lineage>
        <taxon>Bacteria</taxon>
        <taxon>Bacillati</taxon>
        <taxon>Actinomycetota</taxon>
        <taxon>Actinomycetes</taxon>
        <taxon>Streptosporangiales</taxon>
        <taxon>Nocardiopsidaceae</taxon>
        <taxon>Marinactinospora</taxon>
    </lineage>
</organism>
<keyword evidence="2" id="KW-1185">Reference proteome</keyword>
<proteinExistence type="predicted"/>
<sequence length="126" mass="14662">MTRDTIHHFPNRKFIVLYYTSKNNTLLLSAPPSWNDYQELVNIAFFQVHEFAIDPQLHDLKIRDNSLPSSPSRYELSWHTGSGFVVANSMDTETVRRHSLFRDKWGIQENSPEDLPGGSWGLYRIP</sequence>
<gene>
    <name evidence="1" type="ORF">ACFQRF_10210</name>
</gene>
<dbReference type="Proteomes" id="UP001596540">
    <property type="component" value="Unassembled WGS sequence"/>
</dbReference>
<reference evidence="2" key="1">
    <citation type="journal article" date="2019" name="Int. J. Syst. Evol. Microbiol.">
        <title>The Global Catalogue of Microorganisms (GCM) 10K type strain sequencing project: providing services to taxonomists for standard genome sequencing and annotation.</title>
        <authorList>
            <consortium name="The Broad Institute Genomics Platform"/>
            <consortium name="The Broad Institute Genome Sequencing Center for Infectious Disease"/>
            <person name="Wu L."/>
            <person name="Ma J."/>
        </authorList>
    </citation>
    <scope>NUCLEOTIDE SEQUENCE [LARGE SCALE GENOMIC DNA]</scope>
    <source>
        <strain evidence="2">CGMCC 4.7382</strain>
    </source>
</reference>
<evidence type="ECO:0000313" key="2">
    <source>
        <dbReference type="Proteomes" id="UP001596540"/>
    </source>
</evidence>
<dbReference type="RefSeq" id="WP_379870764.1">
    <property type="nucleotide sequence ID" value="NZ_JBHTBH010000004.1"/>
</dbReference>
<comment type="caution">
    <text evidence="1">The sequence shown here is derived from an EMBL/GenBank/DDBJ whole genome shotgun (WGS) entry which is preliminary data.</text>
</comment>
<dbReference type="EMBL" id="JBHTBH010000004">
    <property type="protein sequence ID" value="MFC7328113.1"/>
    <property type="molecule type" value="Genomic_DNA"/>
</dbReference>